<dbReference type="EMBL" id="NBSK02000007">
    <property type="protein sequence ID" value="KAJ0195327.1"/>
    <property type="molecule type" value="Genomic_DNA"/>
</dbReference>
<accession>A0A9R1UYB9</accession>
<evidence type="ECO:0000313" key="2">
    <source>
        <dbReference type="EMBL" id="KAJ0195327.1"/>
    </source>
</evidence>
<feature type="compositionally biased region" description="Low complexity" evidence="1">
    <location>
        <begin position="41"/>
        <end position="51"/>
    </location>
</feature>
<reference evidence="2 3" key="1">
    <citation type="journal article" date="2017" name="Nat. Commun.">
        <title>Genome assembly with in vitro proximity ligation data and whole-genome triplication in lettuce.</title>
        <authorList>
            <person name="Reyes-Chin-Wo S."/>
            <person name="Wang Z."/>
            <person name="Yang X."/>
            <person name="Kozik A."/>
            <person name="Arikit S."/>
            <person name="Song C."/>
            <person name="Xia L."/>
            <person name="Froenicke L."/>
            <person name="Lavelle D.O."/>
            <person name="Truco M.J."/>
            <person name="Xia R."/>
            <person name="Zhu S."/>
            <person name="Xu C."/>
            <person name="Xu H."/>
            <person name="Xu X."/>
            <person name="Cox K."/>
            <person name="Korf I."/>
            <person name="Meyers B.C."/>
            <person name="Michelmore R.W."/>
        </authorList>
    </citation>
    <scope>NUCLEOTIDE SEQUENCE [LARGE SCALE GENOMIC DNA]</scope>
    <source>
        <strain evidence="3">cv. Salinas</strain>
        <tissue evidence="2">Seedlings</tissue>
    </source>
</reference>
<evidence type="ECO:0000313" key="3">
    <source>
        <dbReference type="Proteomes" id="UP000235145"/>
    </source>
</evidence>
<gene>
    <name evidence="2" type="ORF">LSAT_V11C700367400</name>
</gene>
<sequence length="202" mass="21789">MTKKTTGEPSEPPHSPIHPMASLEPTNTPAAPSSGGPPPSLEAAPSSSGPPHLSKQRHHPVAYHCLLNHNHHLVACHHLLRQHHHPSQTSPSSLTHATPPPFSNNGVPNQYIVPPLTPFFPNIIGSSNPQTPPITPFVNILHTNITIIGPSVIPQPQNHPSLMASTASTSPLMLYQQIPMAQQQISMGQQQIPMDQQQIPMT</sequence>
<dbReference type="Proteomes" id="UP000235145">
    <property type="component" value="Unassembled WGS sequence"/>
</dbReference>
<protein>
    <submittedName>
        <fullName evidence="2">Uncharacterized protein</fullName>
    </submittedName>
</protein>
<name>A0A9R1UYB9_LACSA</name>
<feature type="region of interest" description="Disordered" evidence="1">
    <location>
        <begin position="1"/>
        <end position="57"/>
    </location>
</feature>
<organism evidence="2 3">
    <name type="scientific">Lactuca sativa</name>
    <name type="common">Garden lettuce</name>
    <dbReference type="NCBI Taxonomy" id="4236"/>
    <lineage>
        <taxon>Eukaryota</taxon>
        <taxon>Viridiplantae</taxon>
        <taxon>Streptophyta</taxon>
        <taxon>Embryophyta</taxon>
        <taxon>Tracheophyta</taxon>
        <taxon>Spermatophyta</taxon>
        <taxon>Magnoliopsida</taxon>
        <taxon>eudicotyledons</taxon>
        <taxon>Gunneridae</taxon>
        <taxon>Pentapetalae</taxon>
        <taxon>asterids</taxon>
        <taxon>campanulids</taxon>
        <taxon>Asterales</taxon>
        <taxon>Asteraceae</taxon>
        <taxon>Cichorioideae</taxon>
        <taxon>Cichorieae</taxon>
        <taxon>Lactucinae</taxon>
        <taxon>Lactuca</taxon>
    </lineage>
</organism>
<dbReference type="AlphaFoldDB" id="A0A9R1UYB9"/>
<feature type="compositionally biased region" description="Low complexity" evidence="1">
    <location>
        <begin position="87"/>
        <end position="96"/>
    </location>
</feature>
<keyword evidence="3" id="KW-1185">Reference proteome</keyword>
<feature type="region of interest" description="Disordered" evidence="1">
    <location>
        <begin position="84"/>
        <end position="108"/>
    </location>
</feature>
<comment type="caution">
    <text evidence="2">The sequence shown here is derived from an EMBL/GenBank/DDBJ whole genome shotgun (WGS) entry which is preliminary data.</text>
</comment>
<proteinExistence type="predicted"/>
<evidence type="ECO:0000256" key="1">
    <source>
        <dbReference type="SAM" id="MobiDB-lite"/>
    </source>
</evidence>